<dbReference type="AlphaFoldDB" id="A0A0N4VKS5"/>
<evidence type="ECO:0000313" key="3">
    <source>
        <dbReference type="WBParaSite" id="EVEC_0001146301-mRNA-1"/>
    </source>
</evidence>
<dbReference type="EMBL" id="UXUI01011176">
    <property type="protein sequence ID" value="VDD96020.1"/>
    <property type="molecule type" value="Genomic_DNA"/>
</dbReference>
<dbReference type="WBParaSite" id="EVEC_0001146301-mRNA-1">
    <property type="protein sequence ID" value="EVEC_0001146301-mRNA-1"/>
    <property type="gene ID" value="EVEC_0001146301"/>
</dbReference>
<evidence type="ECO:0000313" key="1">
    <source>
        <dbReference type="EMBL" id="VDD96020.1"/>
    </source>
</evidence>
<protein>
    <submittedName>
        <fullName evidence="1 3">Uncharacterized protein</fullName>
    </submittedName>
</protein>
<dbReference type="Proteomes" id="UP000274131">
    <property type="component" value="Unassembled WGS sequence"/>
</dbReference>
<organism evidence="3">
    <name type="scientific">Enterobius vermicularis</name>
    <name type="common">Human pinworm</name>
    <dbReference type="NCBI Taxonomy" id="51028"/>
    <lineage>
        <taxon>Eukaryota</taxon>
        <taxon>Metazoa</taxon>
        <taxon>Ecdysozoa</taxon>
        <taxon>Nematoda</taxon>
        <taxon>Chromadorea</taxon>
        <taxon>Rhabditida</taxon>
        <taxon>Spirurina</taxon>
        <taxon>Oxyuridomorpha</taxon>
        <taxon>Oxyuroidea</taxon>
        <taxon>Oxyuridae</taxon>
        <taxon>Enterobius</taxon>
    </lineage>
</organism>
<reference evidence="1 2" key="2">
    <citation type="submission" date="2018-10" db="EMBL/GenBank/DDBJ databases">
        <authorList>
            <consortium name="Pathogen Informatics"/>
        </authorList>
    </citation>
    <scope>NUCLEOTIDE SEQUENCE [LARGE SCALE GENOMIC DNA]</scope>
</reference>
<proteinExistence type="predicted"/>
<accession>A0A0N4VKS5</accession>
<sequence>MMHYLGLGKIPGTIYDRRPTEISVSKCTYEGKYGTADYVEPIPTSMILNGTLKLYVYLKTDPGRREVLNVIDLRVVQREKKPHRLAVCT</sequence>
<evidence type="ECO:0000313" key="2">
    <source>
        <dbReference type="Proteomes" id="UP000274131"/>
    </source>
</evidence>
<gene>
    <name evidence="1" type="ORF">EVEC_LOCUS10771</name>
</gene>
<reference evidence="3" key="1">
    <citation type="submission" date="2017-02" db="UniProtKB">
        <authorList>
            <consortium name="WormBaseParasite"/>
        </authorList>
    </citation>
    <scope>IDENTIFICATION</scope>
</reference>
<name>A0A0N4VKS5_ENTVE</name>
<keyword evidence="2" id="KW-1185">Reference proteome</keyword>